<evidence type="ECO:0000313" key="2">
    <source>
        <dbReference type="Proteomes" id="UP000603865"/>
    </source>
</evidence>
<gene>
    <name evidence="1" type="ORF">GCM10008957_23430</name>
</gene>
<keyword evidence="2" id="KW-1185">Reference proteome</keyword>
<reference evidence="1" key="2">
    <citation type="submission" date="2020-09" db="EMBL/GenBank/DDBJ databases">
        <authorList>
            <person name="Sun Q."/>
            <person name="Ohkuma M."/>
        </authorList>
    </citation>
    <scope>NUCLEOTIDE SEQUENCE</scope>
    <source>
        <strain evidence="1">JCM 31311</strain>
    </source>
</reference>
<protein>
    <submittedName>
        <fullName evidence="1">Uncharacterized protein</fullName>
    </submittedName>
</protein>
<accession>A0A918C725</accession>
<reference evidence="1" key="1">
    <citation type="journal article" date="2014" name="Int. J. Syst. Evol. Microbiol.">
        <title>Complete genome sequence of Corynebacterium casei LMG S-19264T (=DSM 44701T), isolated from a smear-ripened cheese.</title>
        <authorList>
            <consortium name="US DOE Joint Genome Institute (JGI-PGF)"/>
            <person name="Walter F."/>
            <person name="Albersmeier A."/>
            <person name="Kalinowski J."/>
            <person name="Ruckert C."/>
        </authorList>
    </citation>
    <scope>NUCLEOTIDE SEQUENCE</scope>
    <source>
        <strain evidence="1">JCM 31311</strain>
    </source>
</reference>
<dbReference type="RefSeq" id="WP_189090561.1">
    <property type="nucleotide sequence ID" value="NZ_BMQL01000011.1"/>
</dbReference>
<dbReference type="AlphaFoldDB" id="A0A918C725"/>
<organism evidence="1 2">
    <name type="scientific">Deinococcus ruber</name>
    <dbReference type="NCBI Taxonomy" id="1848197"/>
    <lineage>
        <taxon>Bacteria</taxon>
        <taxon>Thermotogati</taxon>
        <taxon>Deinococcota</taxon>
        <taxon>Deinococci</taxon>
        <taxon>Deinococcales</taxon>
        <taxon>Deinococcaceae</taxon>
        <taxon>Deinococcus</taxon>
    </lineage>
</organism>
<name>A0A918C725_9DEIO</name>
<evidence type="ECO:0000313" key="1">
    <source>
        <dbReference type="EMBL" id="GGR09969.1"/>
    </source>
</evidence>
<sequence length="102" mass="11669">MSGSDLPLSRRQDLFRDTQRAEQDAWLDVNARTFDNQHIRDSYGVYGADADRIVLEMYRHEALLDAAELALQHLAARYSMTEDEVRAVALEGVLNSWSEEIV</sequence>
<dbReference type="EMBL" id="BMQL01000011">
    <property type="protein sequence ID" value="GGR09969.1"/>
    <property type="molecule type" value="Genomic_DNA"/>
</dbReference>
<dbReference type="Proteomes" id="UP000603865">
    <property type="component" value="Unassembled WGS sequence"/>
</dbReference>
<comment type="caution">
    <text evidence="1">The sequence shown here is derived from an EMBL/GenBank/DDBJ whole genome shotgun (WGS) entry which is preliminary data.</text>
</comment>
<proteinExistence type="predicted"/>